<keyword evidence="1" id="KW-0472">Membrane</keyword>
<dbReference type="HOGENOM" id="CLU_099721_0_0_2"/>
<name>A0A0E3P932_9EURY</name>
<dbReference type="OrthoDB" id="142620at2157"/>
<protein>
    <recommendedName>
        <fullName evidence="4">Intracellular proteinase inhibitor BsuPI domain-containing protein</fullName>
    </recommendedName>
</protein>
<gene>
    <name evidence="2" type="ORF">MSSIT_3801</name>
</gene>
<evidence type="ECO:0000256" key="1">
    <source>
        <dbReference type="SAM" id="Phobius"/>
    </source>
</evidence>
<dbReference type="Gene3D" id="2.60.40.2970">
    <property type="match status" value="1"/>
</dbReference>
<accession>A0A0E3P932</accession>
<organism evidence="2 3">
    <name type="scientific">Methanosarcina siciliae T4/M</name>
    <dbReference type="NCBI Taxonomy" id="1434120"/>
    <lineage>
        <taxon>Archaea</taxon>
        <taxon>Methanobacteriati</taxon>
        <taxon>Methanobacteriota</taxon>
        <taxon>Stenosarchaea group</taxon>
        <taxon>Methanomicrobia</taxon>
        <taxon>Methanosarcinales</taxon>
        <taxon>Methanosarcinaceae</taxon>
        <taxon>Methanosarcina</taxon>
    </lineage>
</organism>
<keyword evidence="3" id="KW-1185">Reference proteome</keyword>
<evidence type="ECO:0000313" key="2">
    <source>
        <dbReference type="EMBL" id="AKB30520.1"/>
    </source>
</evidence>
<sequence length="243" mass="27443">MDLCKKEEGLNAERKGTVFSKPEYPVNVIKEKQAFYVMVLLFIVILCFIVSASGCIGDREPVSQEGQLNLTVIPAKNRVAEGEIFDIELVLKNTGNKSVNVWKLMEQISYDINFVDSNGSYVPYICGVLERLPLTNKALVELQPGESLKISQDSSYWALPPGEYTLFAEYHTSDGKQPENVLEDLGLHDVIYRDVVISVGEYRKNSLFKRGCCEGAGRHSREPYNMWKTNLLLNPGKMSCFTW</sequence>
<keyword evidence="1" id="KW-0812">Transmembrane</keyword>
<keyword evidence="1" id="KW-1133">Transmembrane helix</keyword>
<dbReference type="PATRIC" id="fig|1434120.4.peg.4928"/>
<dbReference type="EMBL" id="CP009506">
    <property type="protein sequence ID" value="AKB30520.1"/>
    <property type="molecule type" value="Genomic_DNA"/>
</dbReference>
<dbReference type="AlphaFoldDB" id="A0A0E3P932"/>
<evidence type="ECO:0008006" key="4">
    <source>
        <dbReference type="Google" id="ProtNLM"/>
    </source>
</evidence>
<dbReference type="RefSeq" id="WP_048174236.1">
    <property type="nucleotide sequence ID" value="NZ_CP009506.1"/>
</dbReference>
<dbReference type="Proteomes" id="UP000033111">
    <property type="component" value="Chromosome"/>
</dbReference>
<feature type="transmembrane region" description="Helical" evidence="1">
    <location>
        <begin position="34"/>
        <end position="56"/>
    </location>
</feature>
<dbReference type="KEGG" id="msw:MSSIT_3801"/>
<reference evidence="2 3" key="1">
    <citation type="submission" date="2014-07" db="EMBL/GenBank/DDBJ databases">
        <title>Methanogenic archaea and the global carbon cycle.</title>
        <authorList>
            <person name="Henriksen J.R."/>
            <person name="Luke J."/>
            <person name="Reinhart S."/>
            <person name="Benedict M.N."/>
            <person name="Youngblut N.D."/>
            <person name="Metcalf M.E."/>
            <person name="Whitaker R.J."/>
            <person name="Metcalf W.W."/>
        </authorList>
    </citation>
    <scope>NUCLEOTIDE SEQUENCE [LARGE SCALE GENOMIC DNA]</scope>
    <source>
        <strain evidence="2 3">T4/M</strain>
    </source>
</reference>
<dbReference type="GeneID" id="24862754"/>
<proteinExistence type="predicted"/>
<evidence type="ECO:0000313" key="3">
    <source>
        <dbReference type="Proteomes" id="UP000033111"/>
    </source>
</evidence>